<feature type="chain" id="PRO_5020226439" evidence="2">
    <location>
        <begin position="21"/>
        <end position="274"/>
    </location>
</feature>
<proteinExistence type="predicted"/>
<feature type="compositionally biased region" description="Gly residues" evidence="1">
    <location>
        <begin position="179"/>
        <end position="245"/>
    </location>
</feature>
<feature type="region of interest" description="Disordered" evidence="1">
    <location>
        <begin position="163"/>
        <end position="251"/>
    </location>
</feature>
<dbReference type="AlphaFoldDB" id="A0A4P2R3F7"/>
<gene>
    <name evidence="3" type="ORF">SOCE836_093420</name>
</gene>
<dbReference type="PROSITE" id="PS51257">
    <property type="entry name" value="PROKAR_LIPOPROTEIN"/>
    <property type="match status" value="1"/>
</dbReference>
<organism evidence="3 4">
    <name type="scientific">Sorangium cellulosum</name>
    <name type="common">Polyangium cellulosum</name>
    <dbReference type="NCBI Taxonomy" id="56"/>
    <lineage>
        <taxon>Bacteria</taxon>
        <taxon>Pseudomonadati</taxon>
        <taxon>Myxococcota</taxon>
        <taxon>Polyangia</taxon>
        <taxon>Polyangiales</taxon>
        <taxon>Polyangiaceae</taxon>
        <taxon>Sorangium</taxon>
    </lineage>
</organism>
<protein>
    <submittedName>
        <fullName evidence="3">Uncharacterized protein</fullName>
    </submittedName>
</protein>
<reference evidence="3 4" key="1">
    <citation type="submission" date="2015-09" db="EMBL/GenBank/DDBJ databases">
        <title>Sorangium comparison.</title>
        <authorList>
            <person name="Zaburannyi N."/>
            <person name="Bunk B."/>
            <person name="Overmann J."/>
            <person name="Mueller R."/>
        </authorList>
    </citation>
    <scope>NUCLEOTIDE SEQUENCE [LARGE SCALE GENOMIC DNA]</scope>
    <source>
        <strain evidence="3 4">So ce836</strain>
    </source>
</reference>
<sequence length="274" mass="26646">MTLCRMVVVGCLSLVGSALAACANSGAERLGEGNGNVDVSPTTWEDGGCTLTQGYWKNHEPNWPVWSLTIGGVTYSHEELLELFRTPPRGDASLILGHQLIAALLNVATGASDAALDGALAKADAWMAANKDADGRLPYGVKRGSAADEAVSLSGTLASFNEGGIGPGHCDDGPSSGSGSTGSGSGSTGSGEWGEGGSAGGEGGSHGGEWGEGGSAGGEGGSDGGEWGEGGSSGDPGDGEGGSGSEGPVCSDPCSDGCGDGSVCILGCCAFVPN</sequence>
<dbReference type="RefSeq" id="WP_237244653.1">
    <property type="nucleotide sequence ID" value="NZ_CP012672.1"/>
</dbReference>
<evidence type="ECO:0000313" key="4">
    <source>
        <dbReference type="Proteomes" id="UP000295497"/>
    </source>
</evidence>
<name>A0A4P2R3F7_SORCE</name>
<dbReference type="EMBL" id="CP012672">
    <property type="protein sequence ID" value="AUX37121.1"/>
    <property type="molecule type" value="Genomic_DNA"/>
</dbReference>
<evidence type="ECO:0000313" key="3">
    <source>
        <dbReference type="EMBL" id="AUX37121.1"/>
    </source>
</evidence>
<keyword evidence="2" id="KW-0732">Signal</keyword>
<evidence type="ECO:0000256" key="2">
    <source>
        <dbReference type="SAM" id="SignalP"/>
    </source>
</evidence>
<feature type="signal peptide" evidence="2">
    <location>
        <begin position="1"/>
        <end position="20"/>
    </location>
</feature>
<accession>A0A4P2R3F7</accession>
<evidence type="ECO:0000256" key="1">
    <source>
        <dbReference type="SAM" id="MobiDB-lite"/>
    </source>
</evidence>
<dbReference type="Proteomes" id="UP000295497">
    <property type="component" value="Chromosome"/>
</dbReference>